<keyword evidence="2" id="KW-1185">Reference proteome</keyword>
<organism evidence="1 2">
    <name type="scientific">Tegillarca granosa</name>
    <name type="common">Malaysian cockle</name>
    <name type="synonym">Anadara granosa</name>
    <dbReference type="NCBI Taxonomy" id="220873"/>
    <lineage>
        <taxon>Eukaryota</taxon>
        <taxon>Metazoa</taxon>
        <taxon>Spiralia</taxon>
        <taxon>Lophotrochozoa</taxon>
        <taxon>Mollusca</taxon>
        <taxon>Bivalvia</taxon>
        <taxon>Autobranchia</taxon>
        <taxon>Pteriomorphia</taxon>
        <taxon>Arcoida</taxon>
        <taxon>Arcoidea</taxon>
        <taxon>Arcidae</taxon>
        <taxon>Tegillarca</taxon>
    </lineage>
</organism>
<dbReference type="Proteomes" id="UP001217089">
    <property type="component" value="Unassembled WGS sequence"/>
</dbReference>
<evidence type="ECO:0000313" key="1">
    <source>
        <dbReference type="EMBL" id="KAJ8310595.1"/>
    </source>
</evidence>
<gene>
    <name evidence="1" type="ORF">KUTeg_012460</name>
</gene>
<reference evidence="1 2" key="1">
    <citation type="submission" date="2022-12" db="EMBL/GenBank/DDBJ databases">
        <title>Chromosome-level genome of Tegillarca granosa.</title>
        <authorList>
            <person name="Kim J."/>
        </authorList>
    </citation>
    <scope>NUCLEOTIDE SEQUENCE [LARGE SCALE GENOMIC DNA]</scope>
    <source>
        <strain evidence="1">Teg-2019</strain>
        <tissue evidence="1">Adductor muscle</tissue>
    </source>
</reference>
<evidence type="ECO:0000313" key="2">
    <source>
        <dbReference type="Proteomes" id="UP001217089"/>
    </source>
</evidence>
<accession>A0ABQ9EZL0</accession>
<dbReference type="EMBL" id="JARBDR010000640">
    <property type="protein sequence ID" value="KAJ8310595.1"/>
    <property type="molecule type" value="Genomic_DNA"/>
</dbReference>
<name>A0ABQ9EZL0_TEGGR</name>
<comment type="caution">
    <text evidence="1">The sequence shown here is derived from an EMBL/GenBank/DDBJ whole genome shotgun (WGS) entry which is preliminary data.</text>
</comment>
<sequence length="162" mass="18953">MKCSFLKKLTPSETLSTELFHDIFFKKDFVLEILKQDMNESGVTEISNGIFRAQSLEKNSLVSKKKCKFYEYFFISKLSISFHVLEILKHVMNESGVTEINCYLAQLRIKVILQNLVLGYSRTVQISLILLHLENLKFYSHSYLFSNFEKFSKGTIYRPTKL</sequence>
<proteinExistence type="predicted"/>
<protein>
    <submittedName>
        <fullName evidence="1">Uncharacterized protein</fullName>
    </submittedName>
</protein>